<protein>
    <submittedName>
        <fullName evidence="2">Uncharacterized protein LOC108820317</fullName>
    </submittedName>
</protein>
<dbReference type="OrthoDB" id="1101760at2759"/>
<evidence type="ECO:0000313" key="1">
    <source>
        <dbReference type="Proteomes" id="UP000504610"/>
    </source>
</evidence>
<dbReference type="AlphaFoldDB" id="A0A6J0KLP1"/>
<organism evidence="1 2">
    <name type="scientific">Raphanus sativus</name>
    <name type="common">Radish</name>
    <name type="synonym">Raphanus raphanistrum var. sativus</name>
    <dbReference type="NCBI Taxonomy" id="3726"/>
    <lineage>
        <taxon>Eukaryota</taxon>
        <taxon>Viridiplantae</taxon>
        <taxon>Streptophyta</taxon>
        <taxon>Embryophyta</taxon>
        <taxon>Tracheophyta</taxon>
        <taxon>Spermatophyta</taxon>
        <taxon>Magnoliopsida</taxon>
        <taxon>eudicotyledons</taxon>
        <taxon>Gunneridae</taxon>
        <taxon>Pentapetalae</taxon>
        <taxon>rosids</taxon>
        <taxon>malvids</taxon>
        <taxon>Brassicales</taxon>
        <taxon>Brassicaceae</taxon>
        <taxon>Brassiceae</taxon>
        <taxon>Raphanus</taxon>
    </lineage>
</organism>
<keyword evidence="1" id="KW-1185">Reference proteome</keyword>
<sequence length="180" mass="19771">MSSSTTTGVTVIWDFQYAWIPEGYDLRTLKTSIETALKRCNPDFFIEGKLRAVGHASGDKHQAITMLPDDIKFSPVRPDNIRTPDPEDQTALELVMKLTMKVLAKATNILVISGNYDLMGAINGWRQRNIFMMLALPESSSSSPSIYHCANLTWLWASEDPESAAATMVNGGGPILPAPV</sequence>
<accession>A0A6J0KLP1</accession>
<dbReference type="KEGG" id="rsz:108820317"/>
<proteinExistence type="predicted"/>
<gene>
    <name evidence="2" type="primary">LOC108820317</name>
</gene>
<reference evidence="1" key="1">
    <citation type="journal article" date="2019" name="Database">
        <title>The radish genome database (RadishGD): an integrated information resource for radish genomics.</title>
        <authorList>
            <person name="Yu H.J."/>
            <person name="Baek S."/>
            <person name="Lee Y.J."/>
            <person name="Cho A."/>
            <person name="Mun J.H."/>
        </authorList>
    </citation>
    <scope>NUCLEOTIDE SEQUENCE [LARGE SCALE GENOMIC DNA]</scope>
    <source>
        <strain evidence="1">cv. WK10039</strain>
    </source>
</reference>
<name>A0A6J0KLP1_RAPSA</name>
<dbReference type="RefSeq" id="XP_018448775.2">
    <property type="nucleotide sequence ID" value="XM_018593273.2"/>
</dbReference>
<reference evidence="2" key="2">
    <citation type="submission" date="2025-08" db="UniProtKB">
        <authorList>
            <consortium name="RefSeq"/>
        </authorList>
    </citation>
    <scope>IDENTIFICATION</scope>
    <source>
        <tissue evidence="2">Leaf</tissue>
    </source>
</reference>
<dbReference type="GeneID" id="108820317"/>
<evidence type="ECO:0000313" key="2">
    <source>
        <dbReference type="RefSeq" id="XP_018448775.2"/>
    </source>
</evidence>
<dbReference type="Proteomes" id="UP000504610">
    <property type="component" value="Chromosome 8"/>
</dbReference>